<keyword evidence="3" id="KW-0732">Signal</keyword>
<dbReference type="InterPro" id="IPR051093">
    <property type="entry name" value="Neuroligin/BSAL"/>
</dbReference>
<dbReference type="Gene3D" id="3.40.50.1820">
    <property type="entry name" value="alpha/beta hydrolase"/>
    <property type="match status" value="1"/>
</dbReference>
<reference evidence="5" key="2">
    <citation type="submission" date="2015-06" db="UniProtKB">
        <authorList>
            <consortium name="EnsemblMetazoa"/>
        </authorList>
    </citation>
    <scope>IDENTIFICATION</scope>
</reference>
<feature type="chain" id="PRO_5004577416" description="Carboxylesterase type B domain-containing protein" evidence="3">
    <location>
        <begin position="22"/>
        <end position="204"/>
    </location>
</feature>
<accession>T1GJD5</accession>
<evidence type="ECO:0000259" key="4">
    <source>
        <dbReference type="Pfam" id="PF00135"/>
    </source>
</evidence>
<keyword evidence="6" id="KW-1185">Reference proteome</keyword>
<dbReference type="EnsemblMetazoa" id="MESCA003581-RA">
    <property type="protein sequence ID" value="MESCA003581-PA"/>
    <property type="gene ID" value="MESCA003581"/>
</dbReference>
<evidence type="ECO:0000256" key="3">
    <source>
        <dbReference type="SAM" id="SignalP"/>
    </source>
</evidence>
<dbReference type="Proteomes" id="UP000015102">
    <property type="component" value="Unassembled WGS sequence"/>
</dbReference>
<sequence>MELKFTLIFQLFGYFISSILAARDAPPIMIPGQGTVMGTYLKMIRTQNVKAYLGIPYAQAPRFAPPVIGGNEWKGVRNATKFGPDCWQNPKQQLKKHSELFLNLLKESHPVDESSKKFDEECLNLNIFIPDENDLIPYQLESSERHGPFFESILDENIVATMRKPWISPKSKSEFATEKFVFSLLFIVLQFASEGARTRISNNC</sequence>
<name>T1GJD5_MEGSC</name>
<evidence type="ECO:0000256" key="1">
    <source>
        <dbReference type="ARBA" id="ARBA00005964"/>
    </source>
</evidence>
<protein>
    <recommendedName>
        <fullName evidence="4">Carboxylesterase type B domain-containing protein</fullName>
    </recommendedName>
</protein>
<evidence type="ECO:0000256" key="2">
    <source>
        <dbReference type="ARBA" id="ARBA00023180"/>
    </source>
</evidence>
<organism evidence="5 6">
    <name type="scientific">Megaselia scalaris</name>
    <name type="common">Humpbacked fly</name>
    <name type="synonym">Phora scalaris</name>
    <dbReference type="NCBI Taxonomy" id="36166"/>
    <lineage>
        <taxon>Eukaryota</taxon>
        <taxon>Metazoa</taxon>
        <taxon>Ecdysozoa</taxon>
        <taxon>Arthropoda</taxon>
        <taxon>Hexapoda</taxon>
        <taxon>Insecta</taxon>
        <taxon>Pterygota</taxon>
        <taxon>Neoptera</taxon>
        <taxon>Endopterygota</taxon>
        <taxon>Diptera</taxon>
        <taxon>Brachycera</taxon>
        <taxon>Muscomorpha</taxon>
        <taxon>Platypezoidea</taxon>
        <taxon>Phoridae</taxon>
        <taxon>Megaseliini</taxon>
        <taxon>Megaselia</taxon>
    </lineage>
</organism>
<feature type="signal peptide" evidence="3">
    <location>
        <begin position="1"/>
        <end position="21"/>
    </location>
</feature>
<dbReference type="InterPro" id="IPR029058">
    <property type="entry name" value="AB_hydrolase_fold"/>
</dbReference>
<feature type="domain" description="Carboxylesterase type B" evidence="4">
    <location>
        <begin position="33"/>
        <end position="133"/>
    </location>
</feature>
<dbReference type="HOGENOM" id="CLU_1344636_0_0_1"/>
<evidence type="ECO:0000313" key="6">
    <source>
        <dbReference type="Proteomes" id="UP000015102"/>
    </source>
</evidence>
<evidence type="ECO:0000313" key="5">
    <source>
        <dbReference type="EnsemblMetazoa" id="MESCA003581-PA"/>
    </source>
</evidence>
<proteinExistence type="inferred from homology"/>
<dbReference type="InterPro" id="IPR002018">
    <property type="entry name" value="CarbesteraseB"/>
</dbReference>
<dbReference type="EMBL" id="CAQQ02187025">
    <property type="status" value="NOT_ANNOTATED_CDS"/>
    <property type="molecule type" value="Genomic_DNA"/>
</dbReference>
<dbReference type="Pfam" id="PF00135">
    <property type="entry name" value="COesterase"/>
    <property type="match status" value="1"/>
</dbReference>
<dbReference type="STRING" id="36166.T1GJD5"/>
<keyword evidence="2" id="KW-0325">Glycoprotein</keyword>
<reference evidence="6" key="1">
    <citation type="submission" date="2013-02" db="EMBL/GenBank/DDBJ databases">
        <authorList>
            <person name="Hughes D."/>
        </authorList>
    </citation>
    <scope>NUCLEOTIDE SEQUENCE</scope>
    <source>
        <strain>Durham</strain>
        <strain evidence="6">NC isolate 2 -- Noor lab</strain>
    </source>
</reference>
<dbReference type="SUPFAM" id="SSF53474">
    <property type="entry name" value="alpha/beta-Hydrolases"/>
    <property type="match status" value="1"/>
</dbReference>
<dbReference type="PANTHER" id="PTHR43903">
    <property type="entry name" value="NEUROLIGIN"/>
    <property type="match status" value="1"/>
</dbReference>
<dbReference type="AlphaFoldDB" id="T1GJD5"/>
<comment type="similarity">
    <text evidence="1">Belongs to the type-B carboxylesterase/lipase family.</text>
</comment>